<dbReference type="AlphaFoldDB" id="A0A9D1A9F3"/>
<protein>
    <recommendedName>
        <fullName evidence="6">tRNA nucleotidyltransferase/poly(A) polymerase RNA and SrmB- binding domain-containing protein</fullName>
    </recommendedName>
</protein>
<evidence type="ECO:0000313" key="8">
    <source>
        <dbReference type="Proteomes" id="UP000824258"/>
    </source>
</evidence>
<evidence type="ECO:0000256" key="2">
    <source>
        <dbReference type="ARBA" id="ARBA00022694"/>
    </source>
</evidence>
<evidence type="ECO:0000256" key="4">
    <source>
        <dbReference type="ARBA" id="ARBA00022723"/>
    </source>
</evidence>
<keyword evidence="5" id="KW-0460">Magnesium</keyword>
<evidence type="ECO:0000256" key="5">
    <source>
        <dbReference type="ARBA" id="ARBA00022842"/>
    </source>
</evidence>
<dbReference type="Pfam" id="PF12627">
    <property type="entry name" value="PolyA_pol_RNAbd"/>
    <property type="match status" value="1"/>
</dbReference>
<organism evidence="7 8">
    <name type="scientific">Candidatus Avoscillospira stercoripullorum</name>
    <dbReference type="NCBI Taxonomy" id="2840709"/>
    <lineage>
        <taxon>Bacteria</taxon>
        <taxon>Bacillati</taxon>
        <taxon>Bacillota</taxon>
        <taxon>Clostridia</taxon>
        <taxon>Eubacteriales</taxon>
        <taxon>Oscillospiraceae</taxon>
        <taxon>Oscillospiraceae incertae sedis</taxon>
        <taxon>Candidatus Avoscillospira</taxon>
    </lineage>
</organism>
<comment type="cofactor">
    <cofactor evidence="1">
        <name>Mg(2+)</name>
        <dbReference type="ChEBI" id="CHEBI:18420"/>
    </cofactor>
</comment>
<dbReference type="GO" id="GO:0046872">
    <property type="term" value="F:metal ion binding"/>
    <property type="evidence" value="ECO:0007669"/>
    <property type="project" value="UniProtKB-KW"/>
</dbReference>
<keyword evidence="2" id="KW-0819">tRNA processing</keyword>
<dbReference type="InterPro" id="IPR032828">
    <property type="entry name" value="PolyA_RNA-bd"/>
</dbReference>
<evidence type="ECO:0000313" key="7">
    <source>
        <dbReference type="EMBL" id="HIR09530.1"/>
    </source>
</evidence>
<dbReference type="InterPro" id="IPR050264">
    <property type="entry name" value="Bact_CCA-adding_enz_type3_sf"/>
</dbReference>
<keyword evidence="3" id="KW-0548">Nucleotidyltransferase</keyword>
<dbReference type="Gene3D" id="1.10.3090.10">
    <property type="entry name" value="cca-adding enzyme, domain 2"/>
    <property type="match status" value="1"/>
</dbReference>
<dbReference type="SUPFAM" id="SSF81891">
    <property type="entry name" value="Poly A polymerase C-terminal region-like"/>
    <property type="match status" value="1"/>
</dbReference>
<reference evidence="7" key="2">
    <citation type="journal article" date="2021" name="PeerJ">
        <title>Extensive microbial diversity within the chicken gut microbiome revealed by metagenomics and culture.</title>
        <authorList>
            <person name="Gilroy R."/>
            <person name="Ravi A."/>
            <person name="Getino M."/>
            <person name="Pursley I."/>
            <person name="Horton D.L."/>
            <person name="Alikhan N.F."/>
            <person name="Baker D."/>
            <person name="Gharbi K."/>
            <person name="Hall N."/>
            <person name="Watson M."/>
            <person name="Adriaenssens E.M."/>
            <person name="Foster-Nyarko E."/>
            <person name="Jarju S."/>
            <person name="Secka A."/>
            <person name="Antonio M."/>
            <person name="Oren A."/>
            <person name="Chaudhuri R.R."/>
            <person name="La Ragione R."/>
            <person name="Hildebrand F."/>
            <person name="Pallen M.J."/>
        </authorList>
    </citation>
    <scope>NUCLEOTIDE SEQUENCE</scope>
    <source>
        <strain evidence="7">ChiHjej9B8-7071</strain>
    </source>
</reference>
<dbReference type="PANTHER" id="PTHR46173:SF1">
    <property type="entry name" value="CCA TRNA NUCLEOTIDYLTRANSFERASE 1, MITOCHONDRIAL"/>
    <property type="match status" value="1"/>
</dbReference>
<dbReference type="GO" id="GO:0000049">
    <property type="term" value="F:tRNA binding"/>
    <property type="evidence" value="ECO:0007669"/>
    <property type="project" value="TreeGrafter"/>
</dbReference>
<dbReference type="PANTHER" id="PTHR46173">
    <property type="entry name" value="CCA TRNA NUCLEOTIDYLTRANSFERASE 1, MITOCHONDRIAL"/>
    <property type="match status" value="1"/>
</dbReference>
<name>A0A9D1A9F3_9FIRM</name>
<keyword evidence="4" id="KW-0479">Metal-binding</keyword>
<keyword evidence="3" id="KW-0808">Transferase</keyword>
<feature type="non-terminal residue" evidence="7">
    <location>
        <position position="1"/>
    </location>
</feature>
<feature type="domain" description="tRNA nucleotidyltransferase/poly(A) polymerase RNA and SrmB- binding" evidence="6">
    <location>
        <begin position="30"/>
        <end position="82"/>
    </location>
</feature>
<comment type="caution">
    <text evidence="7">The sequence shown here is derived from an EMBL/GenBank/DDBJ whole genome shotgun (WGS) entry which is preliminary data.</text>
</comment>
<accession>A0A9D1A9F3</accession>
<dbReference type="GO" id="GO:0008033">
    <property type="term" value="P:tRNA processing"/>
    <property type="evidence" value="ECO:0007669"/>
    <property type="project" value="UniProtKB-KW"/>
</dbReference>
<evidence type="ECO:0000259" key="6">
    <source>
        <dbReference type="Pfam" id="PF12627"/>
    </source>
</evidence>
<dbReference type="Proteomes" id="UP000824258">
    <property type="component" value="Unassembled WGS sequence"/>
</dbReference>
<dbReference type="EMBL" id="DVGD01000113">
    <property type="protein sequence ID" value="HIR09530.1"/>
    <property type="molecule type" value="Genomic_DNA"/>
</dbReference>
<gene>
    <name evidence="7" type="ORF">IAA70_03905</name>
</gene>
<reference evidence="7" key="1">
    <citation type="submission" date="2020-10" db="EMBL/GenBank/DDBJ databases">
        <authorList>
            <person name="Gilroy R."/>
        </authorList>
    </citation>
    <scope>NUCLEOTIDE SEQUENCE</scope>
    <source>
        <strain evidence="7">ChiHjej9B8-7071</strain>
    </source>
</reference>
<evidence type="ECO:0000256" key="3">
    <source>
        <dbReference type="ARBA" id="ARBA00022695"/>
    </source>
</evidence>
<sequence length="230" mass="25223">LLRCVGDPTRRFEEDALRMLRAVRFAAQLGFTIESETAAAIVRCAPLAERLSAERVSEELQKTLLSPRPELVGQLAAWGLLRPYGLLEARALAWIAALPAEPTVRFAALKQVYPEADLSALRLPRRIIQDAAAVSAVDRPRDRLAWKRLIAALGKERGRLAGMLFGEADQVEEILASGECLSLKELAVTGADFPDRSGAAVGAHLQALLEHVLAHPEDNRREILLTWAEP</sequence>
<dbReference type="GO" id="GO:0016779">
    <property type="term" value="F:nucleotidyltransferase activity"/>
    <property type="evidence" value="ECO:0007669"/>
    <property type="project" value="UniProtKB-KW"/>
</dbReference>
<proteinExistence type="predicted"/>
<evidence type="ECO:0000256" key="1">
    <source>
        <dbReference type="ARBA" id="ARBA00001946"/>
    </source>
</evidence>